<evidence type="ECO:0000256" key="9">
    <source>
        <dbReference type="SAM" id="MobiDB-lite"/>
    </source>
</evidence>
<dbReference type="PANTHER" id="PTHR21461">
    <property type="entry name" value="GLYCOSYLTRANSFERASE FAMILY 92 PROTEIN"/>
    <property type="match status" value="1"/>
</dbReference>
<dbReference type="PANTHER" id="PTHR21461:SF52">
    <property type="entry name" value="GLYCOSYLTRANSFERASE FAMILY 92 PROTEIN"/>
    <property type="match status" value="1"/>
</dbReference>
<evidence type="ECO:0000256" key="3">
    <source>
        <dbReference type="ARBA" id="ARBA00022676"/>
    </source>
</evidence>
<dbReference type="GO" id="GO:0016757">
    <property type="term" value="F:glycosyltransferase activity"/>
    <property type="evidence" value="ECO:0007669"/>
    <property type="project" value="UniProtKB-UniRule"/>
</dbReference>
<gene>
    <name evidence="10" type="ORF">N1851_006093</name>
</gene>
<dbReference type="Pfam" id="PF01697">
    <property type="entry name" value="Glyco_transf_92"/>
    <property type="match status" value="1"/>
</dbReference>
<evidence type="ECO:0000313" key="11">
    <source>
        <dbReference type="Proteomes" id="UP001174136"/>
    </source>
</evidence>
<accession>A0AA47P8P7</accession>
<keyword evidence="7" id="KW-0472">Membrane</keyword>
<evidence type="ECO:0000256" key="5">
    <source>
        <dbReference type="ARBA" id="ARBA00022692"/>
    </source>
</evidence>
<evidence type="ECO:0000256" key="6">
    <source>
        <dbReference type="ARBA" id="ARBA00022989"/>
    </source>
</evidence>
<comment type="similarity">
    <text evidence="2 8">Belongs to the glycosyltransferase 92 family.</text>
</comment>
<evidence type="ECO:0000256" key="7">
    <source>
        <dbReference type="ARBA" id="ARBA00023136"/>
    </source>
</evidence>
<keyword evidence="6" id="KW-1133">Transmembrane helix</keyword>
<dbReference type="AlphaFoldDB" id="A0AA47P8P7"/>
<protein>
    <recommendedName>
        <fullName evidence="8">Glycosyltransferase family 92 protein</fullName>
        <ecNumber evidence="8">2.4.1.-</ecNumber>
    </recommendedName>
</protein>
<dbReference type="Gene3D" id="1.10.340.70">
    <property type="match status" value="1"/>
</dbReference>
<comment type="subcellular location">
    <subcellularLocation>
        <location evidence="1">Membrane</location>
        <topology evidence="1">Single-pass membrane protein</topology>
    </subcellularLocation>
</comment>
<feature type="compositionally biased region" description="Basic and acidic residues" evidence="9">
    <location>
        <begin position="44"/>
        <end position="61"/>
    </location>
</feature>
<dbReference type="EMBL" id="JAOPHQ010001046">
    <property type="protein sequence ID" value="KAK0152390.1"/>
    <property type="molecule type" value="Genomic_DNA"/>
</dbReference>
<dbReference type="GO" id="GO:0016020">
    <property type="term" value="C:membrane"/>
    <property type="evidence" value="ECO:0007669"/>
    <property type="project" value="UniProtKB-SubCell"/>
</dbReference>
<organism evidence="10 11">
    <name type="scientific">Merluccius polli</name>
    <name type="common">Benguela hake</name>
    <name type="synonym">Merluccius cadenati</name>
    <dbReference type="NCBI Taxonomy" id="89951"/>
    <lineage>
        <taxon>Eukaryota</taxon>
        <taxon>Metazoa</taxon>
        <taxon>Chordata</taxon>
        <taxon>Craniata</taxon>
        <taxon>Vertebrata</taxon>
        <taxon>Euteleostomi</taxon>
        <taxon>Actinopterygii</taxon>
        <taxon>Neopterygii</taxon>
        <taxon>Teleostei</taxon>
        <taxon>Neoteleostei</taxon>
        <taxon>Acanthomorphata</taxon>
        <taxon>Zeiogadaria</taxon>
        <taxon>Gadariae</taxon>
        <taxon>Gadiformes</taxon>
        <taxon>Gadoidei</taxon>
        <taxon>Merlucciidae</taxon>
        <taxon>Merluccius</taxon>
    </lineage>
</organism>
<keyword evidence="5" id="KW-0812">Transmembrane</keyword>
<evidence type="ECO:0000256" key="1">
    <source>
        <dbReference type="ARBA" id="ARBA00004167"/>
    </source>
</evidence>
<feature type="region of interest" description="Disordered" evidence="9">
    <location>
        <begin position="44"/>
        <end position="63"/>
    </location>
</feature>
<evidence type="ECO:0000256" key="4">
    <source>
        <dbReference type="ARBA" id="ARBA00022679"/>
    </source>
</evidence>
<keyword evidence="11" id="KW-1185">Reference proteome</keyword>
<dbReference type="InterPro" id="IPR008166">
    <property type="entry name" value="Glyco_transf_92"/>
</dbReference>
<evidence type="ECO:0000256" key="8">
    <source>
        <dbReference type="RuleBase" id="RU366017"/>
    </source>
</evidence>
<comment type="caution">
    <text evidence="10">The sequence shown here is derived from an EMBL/GenBank/DDBJ whole genome shotgun (WGS) entry which is preliminary data.</text>
</comment>
<evidence type="ECO:0000256" key="2">
    <source>
        <dbReference type="ARBA" id="ARBA00007647"/>
    </source>
</evidence>
<dbReference type="EC" id="2.4.1.-" evidence="8"/>
<reference evidence="10" key="1">
    <citation type="journal article" date="2023" name="Front. Mar. Sci.">
        <title>A new Merluccius polli reference genome to investigate the effects of global change in West African waters.</title>
        <authorList>
            <person name="Mateo J.L."/>
            <person name="Blanco-Fernandez C."/>
            <person name="Garcia-Vazquez E."/>
            <person name="Machado-Schiaffino G."/>
        </authorList>
    </citation>
    <scope>NUCLEOTIDE SEQUENCE</scope>
    <source>
        <strain evidence="10">C29</strain>
        <tissue evidence="10">Fin</tissue>
    </source>
</reference>
<sequence length="453" mass="52005">MNVIGRNNLFKGKKAFKMIQRSVAWILKLKETLWQLKEERKEFSRTINQTEKDPEKQRTTTENKPLNLDDLVTAESEIIQFSQRLQFREEIKALQKSKQVSRNSQLFKLDPILQDLRVGQRLNKSAMPENAKHQAILSKHSKVATLILRDIHQITGHCGRSYVLAQLRCKYWIPQANSAIRRLINKCLIQSMEMLRLLGVTKVVVYKTSCNAHTQKVLDYYESTGFMDVIAWPLSSRLNVSRGWQPAVSPGQLHYYGQVAALNDCMYRYMYLSRYIGLHDIDEIIIPQAVDSWKDLMPLLEQTHKVDRGYMFENFVFPISIFGAPPTHAGHQGKGWPQVEGVNILDHLYYEPLDTQSFHNFKILVNPRAVRITSVHGLPDSAHGCVRVPSDVARMHHTRAPVKTGLKPEELTFDGRLLDYRDRLVPAVNAVLEKSGLLQPDPISNHEHLTLGD</sequence>
<keyword evidence="3 8" id="KW-0328">Glycosyltransferase</keyword>
<evidence type="ECO:0000313" key="10">
    <source>
        <dbReference type="EMBL" id="KAK0152390.1"/>
    </source>
</evidence>
<keyword evidence="4 8" id="KW-0808">Transferase</keyword>
<dbReference type="Proteomes" id="UP001174136">
    <property type="component" value="Unassembled WGS sequence"/>
</dbReference>
<dbReference type="GO" id="GO:0005737">
    <property type="term" value="C:cytoplasm"/>
    <property type="evidence" value="ECO:0007669"/>
    <property type="project" value="TreeGrafter"/>
</dbReference>
<proteinExistence type="inferred from homology"/>
<name>A0AA47P8P7_MERPO</name>